<reference evidence="1 2" key="1">
    <citation type="submission" date="2019-03" db="EMBL/GenBank/DDBJ databases">
        <title>Genomic Encyclopedia of Archaeal and Bacterial Type Strains, Phase II (KMG-II): from individual species to whole genera.</title>
        <authorList>
            <person name="Goeker M."/>
        </authorList>
    </citation>
    <scope>NUCLEOTIDE SEQUENCE [LARGE SCALE GENOMIC DNA]</scope>
    <source>
        <strain evidence="1 2">DSM 28213</strain>
    </source>
</reference>
<dbReference type="AlphaFoldDB" id="A0A4R7F7X0"/>
<evidence type="ECO:0000313" key="2">
    <source>
        <dbReference type="Proteomes" id="UP000295215"/>
    </source>
</evidence>
<protein>
    <submittedName>
        <fullName evidence="1">Uncharacterized protein</fullName>
    </submittedName>
</protein>
<sequence length="46" mass="5219">MLFKTKGYPSPNILLLFKKIIVDNYLPAAIKFKADPALNQSIWLAL</sequence>
<name>A0A4R7F7X0_9FLAO</name>
<evidence type="ECO:0000313" key="1">
    <source>
        <dbReference type="EMBL" id="TDS64327.1"/>
    </source>
</evidence>
<comment type="caution">
    <text evidence="1">The sequence shown here is derived from an EMBL/GenBank/DDBJ whole genome shotgun (WGS) entry which is preliminary data.</text>
</comment>
<dbReference type="Proteomes" id="UP000295215">
    <property type="component" value="Unassembled WGS sequence"/>
</dbReference>
<dbReference type="EMBL" id="SOAG01000004">
    <property type="protein sequence ID" value="TDS64327.1"/>
    <property type="molecule type" value="Genomic_DNA"/>
</dbReference>
<keyword evidence="2" id="KW-1185">Reference proteome</keyword>
<accession>A0A4R7F7X0</accession>
<gene>
    <name evidence="1" type="ORF">C8P70_10443</name>
</gene>
<organism evidence="1 2">
    <name type="scientific">Myroides indicus</name>
    <dbReference type="NCBI Taxonomy" id="1323422"/>
    <lineage>
        <taxon>Bacteria</taxon>
        <taxon>Pseudomonadati</taxon>
        <taxon>Bacteroidota</taxon>
        <taxon>Flavobacteriia</taxon>
        <taxon>Flavobacteriales</taxon>
        <taxon>Flavobacteriaceae</taxon>
        <taxon>Myroides</taxon>
    </lineage>
</organism>
<proteinExistence type="predicted"/>